<dbReference type="Proteomes" id="UP000194318">
    <property type="component" value="Unassembled WGS sequence"/>
</dbReference>
<evidence type="ECO:0000313" key="1">
    <source>
        <dbReference type="EMBL" id="KAF0646292.1"/>
    </source>
</evidence>
<reference evidence="2 3" key="2">
    <citation type="submission" date="2016-09" db="EMBL/GenBank/DDBJ databases">
        <title>Streptomyces fradiae DSM40063, a candidate organism with high potential of specific P450 cytochromes.</title>
        <authorList>
            <person name="Grumaz C."/>
            <person name="Vainshtein Y."/>
            <person name="Kirstahler P."/>
            <person name="Sohn K."/>
        </authorList>
    </citation>
    <scope>NUCLEOTIDE SEQUENCE [LARGE SCALE GENOMIC DNA]</scope>
    <source>
        <strain evidence="2 3">DSM 40063</strain>
    </source>
</reference>
<proteinExistence type="predicted"/>
<gene>
    <name evidence="2" type="ORF">BG846_05316</name>
    <name evidence="1" type="ORF">K701_29445</name>
</gene>
<evidence type="ECO:0000313" key="2">
    <source>
        <dbReference type="EMBL" id="OSY49077.1"/>
    </source>
</evidence>
<dbReference type="RefSeq" id="WP_085921606.1">
    <property type="nucleotide sequence ID" value="NZ_ASYR01000057.1"/>
</dbReference>
<dbReference type="AlphaFoldDB" id="A0A1Y2NPU5"/>
<dbReference type="Proteomes" id="UP000731519">
    <property type="component" value="Unassembled WGS sequence"/>
</dbReference>
<protein>
    <submittedName>
        <fullName evidence="2">Uncharacterized protein</fullName>
    </submittedName>
</protein>
<accession>A0A1Y2NPU5</accession>
<evidence type="ECO:0000313" key="3">
    <source>
        <dbReference type="Proteomes" id="UP000194318"/>
    </source>
</evidence>
<dbReference type="EMBL" id="MIFZ01000337">
    <property type="protein sequence ID" value="OSY49077.1"/>
    <property type="molecule type" value="Genomic_DNA"/>
</dbReference>
<dbReference type="EMBL" id="ASYR01000057">
    <property type="protein sequence ID" value="KAF0646292.1"/>
    <property type="molecule type" value="Genomic_DNA"/>
</dbReference>
<reference evidence="1 4" key="1">
    <citation type="submission" date="2013-05" db="EMBL/GenBank/DDBJ databases">
        <title>Genome Sequence of Streptomyces fradiae.</title>
        <authorList>
            <person name="Kirby R."/>
        </authorList>
    </citation>
    <scope>NUCLEOTIDE SEQUENCE [LARGE SCALE GENOMIC DNA]</scope>
    <source>
        <strain evidence="1 4">ATCC 10745</strain>
    </source>
</reference>
<organism evidence="2 3">
    <name type="scientific">Streptomyces fradiae ATCC 10745 = DSM 40063</name>
    <dbReference type="NCBI Taxonomy" id="1319510"/>
    <lineage>
        <taxon>Bacteria</taxon>
        <taxon>Bacillati</taxon>
        <taxon>Actinomycetota</taxon>
        <taxon>Actinomycetes</taxon>
        <taxon>Kitasatosporales</taxon>
        <taxon>Streptomycetaceae</taxon>
        <taxon>Streptomyces</taxon>
    </lineage>
</organism>
<sequence length="96" mass="10583">MAIELPADLIEAQQRADALRARVAEVSAAHGRPTAGEGWTPEQHAVWQSAWEEWRRAVDPVQDRITEVAAELGEPRSLVEAELKRRVRHAEPGAGA</sequence>
<evidence type="ECO:0000313" key="4">
    <source>
        <dbReference type="Proteomes" id="UP000731519"/>
    </source>
</evidence>
<dbReference type="Gene3D" id="1.10.287.1060">
    <property type="entry name" value="ESAT-6-like"/>
    <property type="match status" value="1"/>
</dbReference>
<comment type="caution">
    <text evidence="2">The sequence shown here is derived from an EMBL/GenBank/DDBJ whole genome shotgun (WGS) entry which is preliminary data.</text>
</comment>
<name>A0A1Y2NPU5_STRFR</name>
<keyword evidence="4" id="KW-1185">Reference proteome</keyword>